<feature type="signal peptide" evidence="1">
    <location>
        <begin position="1"/>
        <end position="23"/>
    </location>
</feature>
<dbReference type="Proteomes" id="UP000564536">
    <property type="component" value="Unassembled WGS sequence"/>
</dbReference>
<comment type="caution">
    <text evidence="2">The sequence shown here is derived from an EMBL/GenBank/DDBJ whole genome shotgun (WGS) entry which is preliminary data.</text>
</comment>
<dbReference type="EMBL" id="JAARRL010000032">
    <property type="protein sequence ID" value="MBC1501876.1"/>
    <property type="molecule type" value="Genomic_DNA"/>
</dbReference>
<dbReference type="AlphaFoldDB" id="A0A841ZBI6"/>
<sequence length="137" mass="15746">MINNVVKVLLLVAVLVFSLVACHSETSKSGEIVPIEKSAAVLDLFKDNDSKEVKYIYFGRETCDFCKKLTTDLKDTLKKKDVSILYYDTDKHRLDKDFQNVIEKYQLVEVPYLVKMKQGIILDTMKSDGDLNQFLDE</sequence>
<evidence type="ECO:0008006" key="4">
    <source>
        <dbReference type="Google" id="ProtNLM"/>
    </source>
</evidence>
<evidence type="ECO:0000313" key="3">
    <source>
        <dbReference type="Proteomes" id="UP000564536"/>
    </source>
</evidence>
<evidence type="ECO:0000313" key="2">
    <source>
        <dbReference type="EMBL" id="MBC1501876.1"/>
    </source>
</evidence>
<protein>
    <recommendedName>
        <fullName evidence="4">Thioredoxin domain-containing protein</fullName>
    </recommendedName>
</protein>
<keyword evidence="1" id="KW-0732">Signal</keyword>
<dbReference type="RefSeq" id="WP_185427285.1">
    <property type="nucleotide sequence ID" value="NZ_JAARRL010000032.1"/>
</dbReference>
<dbReference type="Gene3D" id="3.40.30.10">
    <property type="entry name" value="Glutaredoxin"/>
    <property type="match status" value="1"/>
</dbReference>
<organism evidence="2 3">
    <name type="scientific">Listeria weihenstephanensis</name>
    <dbReference type="NCBI Taxonomy" id="1006155"/>
    <lineage>
        <taxon>Bacteria</taxon>
        <taxon>Bacillati</taxon>
        <taxon>Bacillota</taxon>
        <taxon>Bacilli</taxon>
        <taxon>Bacillales</taxon>
        <taxon>Listeriaceae</taxon>
        <taxon>Listeria</taxon>
    </lineage>
</organism>
<dbReference type="SUPFAM" id="SSF52833">
    <property type="entry name" value="Thioredoxin-like"/>
    <property type="match status" value="1"/>
</dbReference>
<gene>
    <name evidence="2" type="ORF">HB943_14845</name>
</gene>
<dbReference type="Pfam" id="PF20207">
    <property type="entry name" value="DUF6568"/>
    <property type="match status" value="1"/>
</dbReference>
<accession>A0A841ZBI6</accession>
<name>A0A841ZBI6_9LIST</name>
<proteinExistence type="predicted"/>
<dbReference type="InterPro" id="IPR036249">
    <property type="entry name" value="Thioredoxin-like_sf"/>
</dbReference>
<feature type="chain" id="PRO_5038437386" description="Thioredoxin domain-containing protein" evidence="1">
    <location>
        <begin position="24"/>
        <end position="137"/>
    </location>
</feature>
<reference evidence="2 3" key="1">
    <citation type="submission" date="2020-03" db="EMBL/GenBank/DDBJ databases">
        <title>Soil Listeria distribution.</title>
        <authorList>
            <person name="Liao J."/>
            <person name="Wiedmann M."/>
        </authorList>
    </citation>
    <scope>NUCLEOTIDE SEQUENCE [LARGE SCALE GENOMIC DNA]</scope>
    <source>
        <strain evidence="2 3">FSL L7-1523</strain>
    </source>
</reference>
<dbReference type="InterPro" id="IPR046698">
    <property type="entry name" value="PedC-like"/>
</dbReference>
<dbReference type="PROSITE" id="PS51257">
    <property type="entry name" value="PROKAR_LIPOPROTEIN"/>
    <property type="match status" value="1"/>
</dbReference>
<evidence type="ECO:0000256" key="1">
    <source>
        <dbReference type="SAM" id="SignalP"/>
    </source>
</evidence>